<keyword evidence="2" id="KW-1185">Reference proteome</keyword>
<accession>A0A9P6ND67</accession>
<dbReference type="EMBL" id="MU167293">
    <property type="protein sequence ID" value="KAG0144551.1"/>
    <property type="molecule type" value="Genomic_DNA"/>
</dbReference>
<proteinExistence type="predicted"/>
<dbReference type="AlphaFoldDB" id="A0A9P6ND67"/>
<reference evidence="1" key="1">
    <citation type="submission" date="2013-11" db="EMBL/GenBank/DDBJ databases">
        <title>Genome sequence of the fusiform rust pathogen reveals effectors for host alternation and coevolution with pine.</title>
        <authorList>
            <consortium name="DOE Joint Genome Institute"/>
            <person name="Smith K."/>
            <person name="Pendleton A."/>
            <person name="Kubisiak T."/>
            <person name="Anderson C."/>
            <person name="Salamov A."/>
            <person name="Aerts A."/>
            <person name="Riley R."/>
            <person name="Clum A."/>
            <person name="Lindquist E."/>
            <person name="Ence D."/>
            <person name="Campbell M."/>
            <person name="Kronenberg Z."/>
            <person name="Feau N."/>
            <person name="Dhillon B."/>
            <person name="Hamelin R."/>
            <person name="Burleigh J."/>
            <person name="Smith J."/>
            <person name="Yandell M."/>
            <person name="Nelson C."/>
            <person name="Grigoriev I."/>
            <person name="Davis J."/>
        </authorList>
    </citation>
    <scope>NUCLEOTIDE SEQUENCE</scope>
    <source>
        <strain evidence="1">G11</strain>
    </source>
</reference>
<evidence type="ECO:0000313" key="2">
    <source>
        <dbReference type="Proteomes" id="UP000886653"/>
    </source>
</evidence>
<dbReference type="Proteomes" id="UP000886653">
    <property type="component" value="Unassembled WGS sequence"/>
</dbReference>
<name>A0A9P6ND67_9BASI</name>
<comment type="caution">
    <text evidence="1">The sequence shown here is derived from an EMBL/GenBank/DDBJ whole genome shotgun (WGS) entry which is preliminary data.</text>
</comment>
<organism evidence="1 2">
    <name type="scientific">Cronartium quercuum f. sp. fusiforme G11</name>
    <dbReference type="NCBI Taxonomy" id="708437"/>
    <lineage>
        <taxon>Eukaryota</taxon>
        <taxon>Fungi</taxon>
        <taxon>Dikarya</taxon>
        <taxon>Basidiomycota</taxon>
        <taxon>Pucciniomycotina</taxon>
        <taxon>Pucciniomycetes</taxon>
        <taxon>Pucciniales</taxon>
        <taxon>Coleosporiaceae</taxon>
        <taxon>Cronartium</taxon>
    </lineage>
</organism>
<protein>
    <submittedName>
        <fullName evidence="1">Uncharacterized protein</fullName>
    </submittedName>
</protein>
<evidence type="ECO:0000313" key="1">
    <source>
        <dbReference type="EMBL" id="KAG0144551.1"/>
    </source>
</evidence>
<sequence length="66" mass="7320">MPNPLNSHHMFKVNGFSMLSTPPNNEDFSSEVEKGLIKDNENPKEDLIGLNVQGVSSQFMETLSTP</sequence>
<gene>
    <name evidence="1" type="ORF">CROQUDRAFT_94928</name>
</gene>